<keyword evidence="1" id="KW-0472">Membrane</keyword>
<gene>
    <name evidence="2" type="ORF">ACFPT7_18105</name>
</gene>
<keyword evidence="3" id="KW-1185">Reference proteome</keyword>
<name>A0ABW1EJV9_9BACT</name>
<dbReference type="RefSeq" id="WP_263340566.1">
    <property type="nucleotide sequence ID" value="NZ_JAGSYH010000006.1"/>
</dbReference>
<comment type="caution">
    <text evidence="2">The sequence shown here is derived from an EMBL/GenBank/DDBJ whole genome shotgun (WGS) entry which is preliminary data.</text>
</comment>
<evidence type="ECO:0000313" key="3">
    <source>
        <dbReference type="Proteomes" id="UP001596091"/>
    </source>
</evidence>
<evidence type="ECO:0008006" key="4">
    <source>
        <dbReference type="Google" id="ProtNLM"/>
    </source>
</evidence>
<evidence type="ECO:0000256" key="1">
    <source>
        <dbReference type="SAM" id="Phobius"/>
    </source>
</evidence>
<keyword evidence="1" id="KW-0812">Transmembrane</keyword>
<reference evidence="3" key="1">
    <citation type="journal article" date="2019" name="Int. J. Syst. Evol. Microbiol.">
        <title>The Global Catalogue of Microorganisms (GCM) 10K type strain sequencing project: providing services to taxonomists for standard genome sequencing and annotation.</title>
        <authorList>
            <consortium name="The Broad Institute Genomics Platform"/>
            <consortium name="The Broad Institute Genome Sequencing Center for Infectious Disease"/>
            <person name="Wu L."/>
            <person name="Ma J."/>
        </authorList>
    </citation>
    <scope>NUCLEOTIDE SEQUENCE [LARGE SCALE GENOMIC DNA]</scope>
    <source>
        <strain evidence="3">JCM 4087</strain>
    </source>
</reference>
<evidence type="ECO:0000313" key="2">
    <source>
        <dbReference type="EMBL" id="MFC5864224.1"/>
    </source>
</evidence>
<dbReference type="EMBL" id="JBHSPH010000008">
    <property type="protein sequence ID" value="MFC5864224.1"/>
    <property type="molecule type" value="Genomic_DNA"/>
</dbReference>
<protein>
    <recommendedName>
        <fullName evidence="4">DUF2484 family protein</fullName>
    </recommendedName>
</protein>
<feature type="transmembrane region" description="Helical" evidence="1">
    <location>
        <begin position="78"/>
        <end position="96"/>
    </location>
</feature>
<proteinExistence type="predicted"/>
<accession>A0ABW1EJV9</accession>
<keyword evidence="1" id="KW-1133">Transmembrane helix</keyword>
<organism evidence="2 3">
    <name type="scientific">Acidicapsa dinghuensis</name>
    <dbReference type="NCBI Taxonomy" id="2218256"/>
    <lineage>
        <taxon>Bacteria</taxon>
        <taxon>Pseudomonadati</taxon>
        <taxon>Acidobacteriota</taxon>
        <taxon>Terriglobia</taxon>
        <taxon>Terriglobales</taxon>
        <taxon>Acidobacteriaceae</taxon>
        <taxon>Acidicapsa</taxon>
    </lineage>
</organism>
<dbReference type="Proteomes" id="UP001596091">
    <property type="component" value="Unassembled WGS sequence"/>
</dbReference>
<sequence>MPKLQYILLGLAAALTLAMVFAKSHTFVVLEIAVMSVSVLSLLLLIPHWKAQEAIRSAWASIVFAAGAIIPYKLQHPVVLILVPGAASAIFAIFAVREFRRATQAQRAGDATAERG</sequence>
<feature type="transmembrane region" description="Helical" evidence="1">
    <location>
        <begin position="32"/>
        <end position="49"/>
    </location>
</feature>